<keyword evidence="1" id="KW-0614">Plasmid</keyword>
<proteinExistence type="predicted"/>
<dbReference type="EMBL" id="CP032520">
    <property type="protein sequence ID" value="QEZ48645.1"/>
    <property type="molecule type" value="Genomic_DNA"/>
</dbReference>
<reference evidence="1 2" key="1">
    <citation type="submission" date="2018-09" db="EMBL/GenBank/DDBJ databases">
        <title>Complete genome sequence of Cupriavidus oxalaticus T2, a bacterium capable of phenol tolerance and degradation.</title>
        <authorList>
            <person name="Yan J."/>
        </authorList>
    </citation>
    <scope>NUCLEOTIDE SEQUENCE [LARGE SCALE GENOMIC DNA]</scope>
    <source>
        <strain evidence="1 2">T2</strain>
        <plasmid evidence="1 2">unnamed1</plasmid>
    </source>
</reference>
<organism evidence="1 2">
    <name type="scientific">Cupriavidus oxalaticus</name>
    <dbReference type="NCBI Taxonomy" id="96344"/>
    <lineage>
        <taxon>Bacteria</taxon>
        <taxon>Pseudomonadati</taxon>
        <taxon>Pseudomonadota</taxon>
        <taxon>Betaproteobacteria</taxon>
        <taxon>Burkholderiales</taxon>
        <taxon>Burkholderiaceae</taxon>
        <taxon>Cupriavidus</taxon>
    </lineage>
</organism>
<gene>
    <name evidence="1" type="ORF">D2917_30580</name>
</gene>
<dbReference type="Proteomes" id="UP000325743">
    <property type="component" value="Plasmid unnamed1"/>
</dbReference>
<name>A0A5P3VRL3_9BURK</name>
<dbReference type="AlphaFoldDB" id="A0A5P3VRL3"/>
<protein>
    <submittedName>
        <fullName evidence="1">Uncharacterized protein</fullName>
    </submittedName>
</protein>
<dbReference type="RefSeq" id="WP_061959890.1">
    <property type="nucleotide sequence ID" value="NZ_CP032520.1"/>
</dbReference>
<accession>A0A5P3VRL3</accession>
<sequence length="104" mass="11510">MDDLHSREGTQDLIARLRASEAGAESPHWRRVHAANVQAAIELLNAYTDRHARAGALDLVADLRARMAGVPYYDWCRVEVATLQAAGDLLETYLNEAGPLKRGR</sequence>
<evidence type="ECO:0000313" key="1">
    <source>
        <dbReference type="EMBL" id="QEZ48645.1"/>
    </source>
</evidence>
<evidence type="ECO:0000313" key="2">
    <source>
        <dbReference type="Proteomes" id="UP000325743"/>
    </source>
</evidence>
<geneLocation type="plasmid" evidence="1">
    <name>unnamed1</name>
</geneLocation>